<organism evidence="2 3">
    <name type="scientific">Bacillus aquiflavi</name>
    <dbReference type="NCBI Taxonomy" id="2672567"/>
    <lineage>
        <taxon>Bacteria</taxon>
        <taxon>Bacillati</taxon>
        <taxon>Bacillota</taxon>
        <taxon>Bacilli</taxon>
        <taxon>Bacillales</taxon>
        <taxon>Bacillaceae</taxon>
        <taxon>Bacillus</taxon>
    </lineage>
</organism>
<evidence type="ECO:0000313" key="1">
    <source>
        <dbReference type="EMBL" id="MBA4535981.1"/>
    </source>
</evidence>
<evidence type="ECO:0000313" key="2">
    <source>
        <dbReference type="EMBL" id="NEY80356.1"/>
    </source>
</evidence>
<dbReference type="EMBL" id="JAAIWN010000003">
    <property type="protein sequence ID" value="NEY80356.1"/>
    <property type="molecule type" value="Genomic_DNA"/>
</dbReference>
<reference evidence="1 4" key="2">
    <citation type="submission" date="2020-07" db="EMBL/GenBank/DDBJ databases">
        <authorList>
            <person name="Feng H."/>
        </authorList>
    </citation>
    <scope>NUCLEOTIDE SEQUENCE [LARGE SCALE GENOMIC DNA]</scope>
    <source>
        <strain evidence="1">S-12</strain>
        <strain evidence="4">s-12</strain>
    </source>
</reference>
<reference evidence="2 3" key="1">
    <citation type="submission" date="2020-02" db="EMBL/GenBank/DDBJ databases">
        <title>Bacillus aquiflavi sp. nov., isolated from yellow water of strong flavor Chinese baijiu in Yibin region of China.</title>
        <authorList>
            <person name="Xie J."/>
        </authorList>
    </citation>
    <scope>NUCLEOTIDE SEQUENCE [LARGE SCALE GENOMIC DNA]</scope>
    <source>
        <strain evidence="2 3">3H-10</strain>
    </source>
</reference>
<protein>
    <submittedName>
        <fullName evidence="2">Uncharacterized protein</fullName>
    </submittedName>
</protein>
<dbReference type="RefSeq" id="WP_163239667.1">
    <property type="nucleotide sequence ID" value="NZ_CP082780.1"/>
</dbReference>
<dbReference type="Proteomes" id="UP000472971">
    <property type="component" value="Unassembled WGS sequence"/>
</dbReference>
<gene>
    <name evidence="2" type="ORF">G4D64_02210</name>
    <name evidence="1" type="ORF">H1Z61_02215</name>
</gene>
<name>A0A6B3VXV2_9BACI</name>
<evidence type="ECO:0000313" key="3">
    <source>
        <dbReference type="Proteomes" id="UP000472971"/>
    </source>
</evidence>
<keyword evidence="3" id="KW-1185">Reference proteome</keyword>
<dbReference type="AlphaFoldDB" id="A0A6B3VXV2"/>
<evidence type="ECO:0000313" key="4">
    <source>
        <dbReference type="Proteomes" id="UP000570010"/>
    </source>
</evidence>
<sequence>MLKDEFTTEETLKKRLDEYTVVIPKEKLSMKQTRWQRFIRYVASPTKDPLETIHTTSTGLKLFRTIPLASAVFITAIQLLLQF</sequence>
<comment type="caution">
    <text evidence="2">The sequence shown here is derived from an EMBL/GenBank/DDBJ whole genome shotgun (WGS) entry which is preliminary data.</text>
</comment>
<dbReference type="EMBL" id="JACEIO010000003">
    <property type="protein sequence ID" value="MBA4535981.1"/>
    <property type="molecule type" value="Genomic_DNA"/>
</dbReference>
<proteinExistence type="predicted"/>
<dbReference type="Proteomes" id="UP000570010">
    <property type="component" value="Unassembled WGS sequence"/>
</dbReference>
<accession>A0A6B3VXV2</accession>